<evidence type="ECO:0000256" key="4">
    <source>
        <dbReference type="ARBA" id="ARBA00023136"/>
    </source>
</evidence>
<feature type="domain" description="Ferric oxidoreductase" evidence="6">
    <location>
        <begin position="27"/>
        <end position="149"/>
    </location>
</feature>
<evidence type="ECO:0000256" key="2">
    <source>
        <dbReference type="ARBA" id="ARBA00022692"/>
    </source>
</evidence>
<keyword evidence="3 5" id="KW-1133">Transmembrane helix</keyword>
<feature type="transmembrane region" description="Helical" evidence="5">
    <location>
        <begin position="137"/>
        <end position="157"/>
    </location>
</feature>
<keyword evidence="4 5" id="KW-0472">Membrane</keyword>
<protein>
    <submittedName>
        <fullName evidence="7">Ferric reductase-like transmembrane domain-containing protein</fullName>
    </submittedName>
</protein>
<evidence type="ECO:0000256" key="1">
    <source>
        <dbReference type="ARBA" id="ARBA00004141"/>
    </source>
</evidence>
<name>A0A942T5I0_9BACI</name>
<comment type="caution">
    <text evidence="7">The sequence shown here is derived from an EMBL/GenBank/DDBJ whole genome shotgun (WGS) entry which is preliminary data.</text>
</comment>
<proteinExistence type="predicted"/>
<dbReference type="GO" id="GO:0016020">
    <property type="term" value="C:membrane"/>
    <property type="evidence" value="ECO:0007669"/>
    <property type="project" value="UniProtKB-SubCell"/>
</dbReference>
<feature type="transmembrane region" description="Helical" evidence="5">
    <location>
        <begin position="56"/>
        <end position="80"/>
    </location>
</feature>
<evidence type="ECO:0000256" key="5">
    <source>
        <dbReference type="SAM" id="Phobius"/>
    </source>
</evidence>
<comment type="subcellular location">
    <subcellularLocation>
        <location evidence="1">Membrane</location>
        <topology evidence="1">Multi-pass membrane protein</topology>
    </subcellularLocation>
</comment>
<sequence>MKQLLPLKEGDNLINHYISIWTLIRSSGFLAYFFMTISLAIGLVSSFTVMKKKKAYLLSLHQISGWYGLLTIIFHLMLIWRDQYVPYSIPELFVPLLANNQPIYSALGTLSFYLFFIVMISSDFFIKKLGIKNWKKLHLAVFPAWVLMVLHGLLIGTDSTERWALVLYAGSISLIFVLSILKYIETIMHGSEAKQGKLKN</sequence>
<feature type="transmembrane region" description="Helical" evidence="5">
    <location>
        <begin position="163"/>
        <end position="184"/>
    </location>
</feature>
<evidence type="ECO:0000313" key="7">
    <source>
        <dbReference type="EMBL" id="MBS4185473.1"/>
    </source>
</evidence>
<evidence type="ECO:0000256" key="3">
    <source>
        <dbReference type="ARBA" id="ARBA00022989"/>
    </source>
</evidence>
<accession>A0A942T5I0</accession>
<organism evidence="7">
    <name type="scientific">Neobacillus citreus</name>
    <dbReference type="NCBI Taxonomy" id="2833578"/>
    <lineage>
        <taxon>Bacteria</taxon>
        <taxon>Bacillati</taxon>
        <taxon>Bacillota</taxon>
        <taxon>Bacilli</taxon>
        <taxon>Bacillales</taxon>
        <taxon>Bacillaceae</taxon>
        <taxon>Neobacillus</taxon>
    </lineage>
</organism>
<dbReference type="EMBL" id="JAGYPE010000005">
    <property type="protein sequence ID" value="MBS4185473.1"/>
    <property type="molecule type" value="Genomic_DNA"/>
</dbReference>
<dbReference type="Pfam" id="PF01794">
    <property type="entry name" value="Ferric_reduct"/>
    <property type="match status" value="1"/>
</dbReference>
<dbReference type="AlphaFoldDB" id="A0A942T5I0"/>
<evidence type="ECO:0000259" key="6">
    <source>
        <dbReference type="Pfam" id="PF01794"/>
    </source>
</evidence>
<feature type="transmembrane region" description="Helical" evidence="5">
    <location>
        <begin position="103"/>
        <end position="125"/>
    </location>
</feature>
<gene>
    <name evidence="7" type="ORF">KHB02_29235</name>
</gene>
<feature type="transmembrane region" description="Helical" evidence="5">
    <location>
        <begin position="20"/>
        <end position="44"/>
    </location>
</feature>
<reference evidence="7" key="1">
    <citation type="submission" date="2021-05" db="EMBL/GenBank/DDBJ databases">
        <title>Novel Bacillus species.</title>
        <authorList>
            <person name="Liu G."/>
        </authorList>
    </citation>
    <scope>NUCLEOTIDE SEQUENCE</scope>
    <source>
        <strain evidence="7">FJAT-50051</strain>
    </source>
</reference>
<keyword evidence="2 5" id="KW-0812">Transmembrane</keyword>
<dbReference type="InterPro" id="IPR013130">
    <property type="entry name" value="Fe3_Rdtase_TM_dom"/>
</dbReference>